<dbReference type="Proteomes" id="UP000026913">
    <property type="component" value="Chromosome"/>
</dbReference>
<dbReference type="KEGG" id="pman:OU5_1362"/>
<name>A0A024E737_9PSED</name>
<gene>
    <name evidence="1" type="ORF">OU5_1362</name>
</gene>
<dbReference type="AlphaFoldDB" id="A0A024E737"/>
<evidence type="ECO:0000313" key="1">
    <source>
        <dbReference type="EMBL" id="AHZ68441.1"/>
    </source>
</evidence>
<organism evidence="1 2">
    <name type="scientific">Pseudomonas mandelii JR-1</name>
    <dbReference type="NCBI Taxonomy" id="1147786"/>
    <lineage>
        <taxon>Bacteria</taxon>
        <taxon>Pseudomonadati</taxon>
        <taxon>Pseudomonadota</taxon>
        <taxon>Gammaproteobacteria</taxon>
        <taxon>Pseudomonadales</taxon>
        <taxon>Pseudomonadaceae</taxon>
        <taxon>Pseudomonas</taxon>
    </lineage>
</organism>
<dbReference type="EMBL" id="CP005960">
    <property type="protein sequence ID" value="AHZ68441.1"/>
    <property type="molecule type" value="Genomic_DNA"/>
</dbReference>
<sequence>MAFLAEWVTREGLQWSCQWLDMQLLIVEAESLAREGHKCGAPEGI</sequence>
<dbReference type="HOGENOM" id="CLU_3204145_0_0_6"/>
<protein>
    <submittedName>
        <fullName evidence="1">Uncharacterized protein</fullName>
    </submittedName>
</protein>
<proteinExistence type="predicted"/>
<accession>A0A024E737</accession>
<reference evidence="1 2" key="1">
    <citation type="journal article" date="2012" name="J. Bacteriol.">
        <title>Genome sequence of cold-adapted Pseudomonas mandelii strain JR-1.</title>
        <authorList>
            <person name="Jang S.H."/>
            <person name="Kim J."/>
            <person name="Kim J."/>
            <person name="Hong S."/>
            <person name="Lee C."/>
        </authorList>
    </citation>
    <scope>NUCLEOTIDE SEQUENCE [LARGE SCALE GENOMIC DNA]</scope>
    <source>
        <strain evidence="1 2">JR-1</strain>
    </source>
</reference>
<evidence type="ECO:0000313" key="2">
    <source>
        <dbReference type="Proteomes" id="UP000026913"/>
    </source>
</evidence>